<proteinExistence type="predicted"/>
<dbReference type="AlphaFoldDB" id="W9T0V7"/>
<sequence>MWTYGWKRGACGGDRIAGESTVVQRRWTDLGLPQLAKKMGLMDLSEVAPEEWASQGLRGVGVGSTGLVRRRVRLAKSCNSRGKLGGRGSGFPRQRDGHNGAASRRRR</sequence>
<evidence type="ECO:0000313" key="2">
    <source>
        <dbReference type="EMBL" id="EXC35385.1"/>
    </source>
</evidence>
<dbReference type="EMBL" id="KE346358">
    <property type="protein sequence ID" value="EXC35385.1"/>
    <property type="molecule type" value="Genomic_DNA"/>
</dbReference>
<name>W9T0V7_9ROSA</name>
<gene>
    <name evidence="2" type="ORF">L484_026710</name>
</gene>
<accession>W9T0V7</accession>
<keyword evidence="3" id="KW-1185">Reference proteome</keyword>
<dbReference type="Proteomes" id="UP000030645">
    <property type="component" value="Unassembled WGS sequence"/>
</dbReference>
<protein>
    <submittedName>
        <fullName evidence="2">Uncharacterized protein</fullName>
    </submittedName>
</protein>
<evidence type="ECO:0000313" key="3">
    <source>
        <dbReference type="Proteomes" id="UP000030645"/>
    </source>
</evidence>
<reference evidence="3" key="1">
    <citation type="submission" date="2013-01" db="EMBL/GenBank/DDBJ databases">
        <title>Draft Genome Sequence of a Mulberry Tree, Morus notabilis C.K. Schneid.</title>
        <authorList>
            <person name="He N."/>
            <person name="Zhao S."/>
        </authorList>
    </citation>
    <scope>NUCLEOTIDE SEQUENCE</scope>
</reference>
<evidence type="ECO:0000256" key="1">
    <source>
        <dbReference type="SAM" id="MobiDB-lite"/>
    </source>
</evidence>
<feature type="region of interest" description="Disordered" evidence="1">
    <location>
        <begin position="79"/>
        <end position="107"/>
    </location>
</feature>
<organism evidence="2 3">
    <name type="scientific">Morus notabilis</name>
    <dbReference type="NCBI Taxonomy" id="981085"/>
    <lineage>
        <taxon>Eukaryota</taxon>
        <taxon>Viridiplantae</taxon>
        <taxon>Streptophyta</taxon>
        <taxon>Embryophyta</taxon>
        <taxon>Tracheophyta</taxon>
        <taxon>Spermatophyta</taxon>
        <taxon>Magnoliopsida</taxon>
        <taxon>eudicotyledons</taxon>
        <taxon>Gunneridae</taxon>
        <taxon>Pentapetalae</taxon>
        <taxon>rosids</taxon>
        <taxon>fabids</taxon>
        <taxon>Rosales</taxon>
        <taxon>Moraceae</taxon>
        <taxon>Moreae</taxon>
        <taxon>Morus</taxon>
    </lineage>
</organism>